<gene>
    <name evidence="2" type="ORF">ZHD862_LOCUS14010</name>
</gene>
<evidence type="ECO:0008006" key="4">
    <source>
        <dbReference type="Google" id="ProtNLM"/>
    </source>
</evidence>
<feature type="region of interest" description="Disordered" evidence="1">
    <location>
        <begin position="31"/>
        <end position="58"/>
    </location>
</feature>
<dbReference type="EMBL" id="CAJNOT010000593">
    <property type="protein sequence ID" value="CAF1030333.1"/>
    <property type="molecule type" value="Genomic_DNA"/>
</dbReference>
<evidence type="ECO:0000256" key="1">
    <source>
        <dbReference type="SAM" id="MobiDB-lite"/>
    </source>
</evidence>
<name>A0A814IYS2_9BILA</name>
<accession>A0A814IYS2</accession>
<dbReference type="AlphaFoldDB" id="A0A814IYS2"/>
<proteinExistence type="predicted"/>
<protein>
    <recommendedName>
        <fullName evidence="4">Transposase</fullName>
    </recommendedName>
</protein>
<dbReference type="Proteomes" id="UP000663864">
    <property type="component" value="Unassembled WGS sequence"/>
</dbReference>
<organism evidence="2 3">
    <name type="scientific">Rotaria sordida</name>
    <dbReference type="NCBI Taxonomy" id="392033"/>
    <lineage>
        <taxon>Eukaryota</taxon>
        <taxon>Metazoa</taxon>
        <taxon>Spiralia</taxon>
        <taxon>Gnathifera</taxon>
        <taxon>Rotifera</taxon>
        <taxon>Eurotatoria</taxon>
        <taxon>Bdelloidea</taxon>
        <taxon>Philodinida</taxon>
        <taxon>Philodinidae</taxon>
        <taxon>Rotaria</taxon>
    </lineage>
</organism>
<evidence type="ECO:0000313" key="2">
    <source>
        <dbReference type="EMBL" id="CAF1030333.1"/>
    </source>
</evidence>
<reference evidence="2" key="1">
    <citation type="submission" date="2021-02" db="EMBL/GenBank/DDBJ databases">
        <authorList>
            <person name="Nowell W R."/>
        </authorList>
    </citation>
    <scope>NUCLEOTIDE SEQUENCE</scope>
</reference>
<sequence length="72" mass="7923">MGGIGEVVQIDESLFRGKRKYHRGRLLLGDRPVNISSSSSDESNVDNDSTQQARNHNYGTRVDGSWIFGVAA</sequence>
<comment type="caution">
    <text evidence="2">The sequence shown here is derived from an EMBL/GenBank/DDBJ whole genome shotgun (WGS) entry which is preliminary data.</text>
</comment>
<feature type="compositionally biased region" description="Low complexity" evidence="1">
    <location>
        <begin position="34"/>
        <end position="49"/>
    </location>
</feature>
<evidence type="ECO:0000313" key="3">
    <source>
        <dbReference type="Proteomes" id="UP000663864"/>
    </source>
</evidence>